<keyword evidence="4" id="KW-0418">Kinase</keyword>
<sequence length="44" mass="4539">MWAPPEPGGGYGLVGMRERAALIGGTLRTRAAADGFTVVLRVPA</sequence>
<evidence type="ECO:0000256" key="4">
    <source>
        <dbReference type="ARBA" id="ARBA00022777"/>
    </source>
</evidence>
<gene>
    <name evidence="6" type="ORF">OUY22_20675</name>
</gene>
<comment type="catalytic activity">
    <reaction evidence="1">
        <text>ATP + protein L-histidine = ADP + protein N-phospho-L-histidine.</text>
        <dbReference type="EC" id="2.7.13.3"/>
    </reaction>
</comment>
<evidence type="ECO:0000256" key="1">
    <source>
        <dbReference type="ARBA" id="ARBA00000085"/>
    </source>
</evidence>
<evidence type="ECO:0000256" key="2">
    <source>
        <dbReference type="ARBA" id="ARBA00012438"/>
    </source>
</evidence>
<reference evidence="6" key="1">
    <citation type="submission" date="2022-11" db="EMBL/GenBank/DDBJ databases">
        <title>Nonomuraea corallina sp. nov., a new species of the genus Nonomuraea isolated from sea side sediment in Thai sea.</title>
        <authorList>
            <person name="Ngamcharungchit C."/>
            <person name="Matsumoto A."/>
            <person name="Suriyachadkun C."/>
            <person name="Panbangred W."/>
            <person name="Inahashi Y."/>
            <person name="Intra B."/>
        </authorList>
    </citation>
    <scope>NUCLEOTIDE SEQUENCE</scope>
    <source>
        <strain evidence="6">MCN248</strain>
    </source>
</reference>
<accession>A0ABT4SF69</accession>
<evidence type="ECO:0000256" key="5">
    <source>
        <dbReference type="ARBA" id="ARBA00023012"/>
    </source>
</evidence>
<dbReference type="Proteomes" id="UP001144036">
    <property type="component" value="Unassembled WGS sequence"/>
</dbReference>
<keyword evidence="3" id="KW-0808">Transferase</keyword>
<evidence type="ECO:0000313" key="7">
    <source>
        <dbReference type="Proteomes" id="UP001144036"/>
    </source>
</evidence>
<evidence type="ECO:0000313" key="6">
    <source>
        <dbReference type="EMBL" id="MDA0635842.1"/>
    </source>
</evidence>
<protein>
    <recommendedName>
        <fullName evidence="2">histidine kinase</fullName>
        <ecNumber evidence="2">2.7.13.3</ecNumber>
    </recommendedName>
</protein>
<dbReference type="EMBL" id="JAPNNL010000083">
    <property type="protein sequence ID" value="MDA0635842.1"/>
    <property type="molecule type" value="Genomic_DNA"/>
</dbReference>
<keyword evidence="5" id="KW-0902">Two-component regulatory system</keyword>
<dbReference type="Gene3D" id="3.30.565.10">
    <property type="entry name" value="Histidine kinase-like ATPase, C-terminal domain"/>
    <property type="match status" value="1"/>
</dbReference>
<dbReference type="RefSeq" id="WP_270156701.1">
    <property type="nucleotide sequence ID" value="NZ_JAPNNL010000083.1"/>
</dbReference>
<evidence type="ECO:0000256" key="3">
    <source>
        <dbReference type="ARBA" id="ARBA00022679"/>
    </source>
</evidence>
<dbReference type="InterPro" id="IPR050482">
    <property type="entry name" value="Sensor_HK_TwoCompSys"/>
</dbReference>
<proteinExistence type="predicted"/>
<comment type="caution">
    <text evidence="6">The sequence shown here is derived from an EMBL/GenBank/DDBJ whole genome shotgun (WGS) entry which is preliminary data.</text>
</comment>
<dbReference type="InterPro" id="IPR036890">
    <property type="entry name" value="HATPase_C_sf"/>
</dbReference>
<name>A0ABT4SF69_9ACTN</name>
<organism evidence="6 7">
    <name type="scientific">Nonomuraea corallina</name>
    <dbReference type="NCBI Taxonomy" id="2989783"/>
    <lineage>
        <taxon>Bacteria</taxon>
        <taxon>Bacillati</taxon>
        <taxon>Actinomycetota</taxon>
        <taxon>Actinomycetes</taxon>
        <taxon>Streptosporangiales</taxon>
        <taxon>Streptosporangiaceae</taxon>
        <taxon>Nonomuraea</taxon>
    </lineage>
</organism>
<dbReference type="PANTHER" id="PTHR24421">
    <property type="entry name" value="NITRATE/NITRITE SENSOR PROTEIN NARX-RELATED"/>
    <property type="match status" value="1"/>
</dbReference>
<keyword evidence="7" id="KW-1185">Reference proteome</keyword>
<dbReference type="EC" id="2.7.13.3" evidence="2"/>
<dbReference type="PANTHER" id="PTHR24421:SF10">
    <property type="entry name" value="NITRATE_NITRITE SENSOR PROTEIN NARQ"/>
    <property type="match status" value="1"/>
</dbReference>